<dbReference type="Proteomes" id="UP000078542">
    <property type="component" value="Unassembled WGS sequence"/>
</dbReference>
<keyword evidence="2" id="KW-1185">Reference proteome</keyword>
<sequence length="140" mass="16021">MRQLEIKAGSARKITGSPAVPSCSERGEAVESFRFVFLLVFSLYSDRSASLNIRTTQGISRISDIPYSVLKEHYHARFASRALVAHYRRQLHCLPVLFAETDKTEKKTEQRIMVEVIKKKNGRVAPAICVIFHIFCRTHR</sequence>
<proteinExistence type="predicted"/>
<name>A0A195D522_9HYME</name>
<organism evidence="1 2">
    <name type="scientific">Cyphomyrmex costatus</name>
    <dbReference type="NCBI Taxonomy" id="456900"/>
    <lineage>
        <taxon>Eukaryota</taxon>
        <taxon>Metazoa</taxon>
        <taxon>Ecdysozoa</taxon>
        <taxon>Arthropoda</taxon>
        <taxon>Hexapoda</taxon>
        <taxon>Insecta</taxon>
        <taxon>Pterygota</taxon>
        <taxon>Neoptera</taxon>
        <taxon>Endopterygota</taxon>
        <taxon>Hymenoptera</taxon>
        <taxon>Apocrita</taxon>
        <taxon>Aculeata</taxon>
        <taxon>Formicoidea</taxon>
        <taxon>Formicidae</taxon>
        <taxon>Myrmicinae</taxon>
        <taxon>Cyphomyrmex</taxon>
    </lineage>
</organism>
<accession>A0A195D522</accession>
<evidence type="ECO:0000313" key="1">
    <source>
        <dbReference type="EMBL" id="KYN07946.1"/>
    </source>
</evidence>
<dbReference type="EMBL" id="KQ976842">
    <property type="protein sequence ID" value="KYN07946.1"/>
    <property type="molecule type" value="Genomic_DNA"/>
</dbReference>
<protein>
    <submittedName>
        <fullName evidence="1">Uncharacterized protein</fullName>
    </submittedName>
</protein>
<evidence type="ECO:0000313" key="2">
    <source>
        <dbReference type="Proteomes" id="UP000078542"/>
    </source>
</evidence>
<reference evidence="1 2" key="1">
    <citation type="submission" date="2016-03" db="EMBL/GenBank/DDBJ databases">
        <title>Cyphomyrmex costatus WGS genome.</title>
        <authorList>
            <person name="Nygaard S."/>
            <person name="Hu H."/>
            <person name="Boomsma J."/>
            <person name="Zhang G."/>
        </authorList>
    </citation>
    <scope>NUCLEOTIDE SEQUENCE [LARGE SCALE GENOMIC DNA]</scope>
    <source>
        <strain evidence="1">MS0001</strain>
        <tissue evidence="1">Whole body</tissue>
    </source>
</reference>
<gene>
    <name evidence="1" type="ORF">ALC62_01128</name>
</gene>
<dbReference type="AlphaFoldDB" id="A0A195D522"/>